<dbReference type="Gene3D" id="6.10.340.10">
    <property type="match status" value="1"/>
</dbReference>
<dbReference type="SMART" id="SM00304">
    <property type="entry name" value="HAMP"/>
    <property type="match status" value="1"/>
</dbReference>
<dbReference type="InterPro" id="IPR036890">
    <property type="entry name" value="HATPase_C_sf"/>
</dbReference>
<dbReference type="CDD" id="cd00075">
    <property type="entry name" value="HATPase"/>
    <property type="match status" value="1"/>
</dbReference>
<protein>
    <recommendedName>
        <fullName evidence="16">Heme sensor protein HssS</fullName>
        <ecNumber evidence="3">2.7.13.3</ecNumber>
    </recommendedName>
</protein>
<dbReference type="Pfam" id="PF02518">
    <property type="entry name" value="HATPase_c"/>
    <property type="match status" value="1"/>
</dbReference>
<evidence type="ECO:0000256" key="4">
    <source>
        <dbReference type="ARBA" id="ARBA00022475"/>
    </source>
</evidence>
<evidence type="ECO:0000256" key="15">
    <source>
        <dbReference type="ARBA" id="ARBA00037219"/>
    </source>
</evidence>
<feature type="domain" description="Histidine kinase" evidence="18">
    <location>
        <begin position="128"/>
        <end position="344"/>
    </location>
</feature>
<dbReference type="Proteomes" id="UP000245938">
    <property type="component" value="Unassembled WGS sequence"/>
</dbReference>
<dbReference type="InterPro" id="IPR005467">
    <property type="entry name" value="His_kinase_dom"/>
</dbReference>
<comment type="subcellular location">
    <subcellularLocation>
        <location evidence="2">Cell membrane</location>
        <topology evidence="2">Multi-pass membrane protein</topology>
    </subcellularLocation>
</comment>
<dbReference type="PANTHER" id="PTHR45528">
    <property type="entry name" value="SENSOR HISTIDINE KINASE CPXA"/>
    <property type="match status" value="1"/>
</dbReference>
<keyword evidence="9 20" id="KW-0418">Kinase</keyword>
<feature type="transmembrane region" description="Helical" evidence="17">
    <location>
        <begin position="39"/>
        <end position="63"/>
    </location>
</feature>
<comment type="caution">
    <text evidence="20">The sequence shown here is derived from an EMBL/GenBank/DDBJ whole genome shotgun (WGS) entry which is preliminary data.</text>
</comment>
<dbReference type="InterPro" id="IPR003594">
    <property type="entry name" value="HATPase_dom"/>
</dbReference>
<keyword evidence="11 17" id="KW-1133">Transmembrane helix</keyword>
<evidence type="ECO:0000256" key="17">
    <source>
        <dbReference type="SAM" id="Phobius"/>
    </source>
</evidence>
<dbReference type="Gene3D" id="1.10.287.130">
    <property type="match status" value="1"/>
</dbReference>
<dbReference type="RefSeq" id="WP_109306317.1">
    <property type="nucleotide sequence ID" value="NZ_BJUF01000019.1"/>
</dbReference>
<dbReference type="InterPro" id="IPR003660">
    <property type="entry name" value="HAMP_dom"/>
</dbReference>
<dbReference type="EC" id="2.7.13.3" evidence="3"/>
<evidence type="ECO:0000256" key="14">
    <source>
        <dbReference type="ARBA" id="ARBA00023136"/>
    </source>
</evidence>
<dbReference type="FunFam" id="3.30.565.10:FF:000006">
    <property type="entry name" value="Sensor histidine kinase WalK"/>
    <property type="match status" value="1"/>
</dbReference>
<dbReference type="InterPro" id="IPR004358">
    <property type="entry name" value="Sig_transdc_His_kin-like_C"/>
</dbReference>
<comment type="function">
    <text evidence="15">Member of the two-component regulatory system HssS/HssR involved in intracellular heme homeostasis and tempering of staphylococcal virulence. HssS functions as a heme sensor histidine kinase which is autophosphorylated at a histidine residue and transfers its phosphate group to an aspartate residue of HssR. HssR/HssS activates the expression of hrtAB, an efflux pump, in response to extracellular heme, hemin, hemoglobin or blood.</text>
</comment>
<dbReference type="PRINTS" id="PR00344">
    <property type="entry name" value="BCTRLSENSOR"/>
</dbReference>
<dbReference type="SUPFAM" id="SSF55874">
    <property type="entry name" value="ATPase domain of HSP90 chaperone/DNA topoisomerase II/histidine kinase"/>
    <property type="match status" value="1"/>
</dbReference>
<dbReference type="AlphaFoldDB" id="A0A2U3AKP8"/>
<dbReference type="InterPro" id="IPR003661">
    <property type="entry name" value="HisK_dim/P_dom"/>
</dbReference>
<gene>
    <name evidence="20" type="ORF">DEX24_10125</name>
</gene>
<evidence type="ECO:0000256" key="7">
    <source>
        <dbReference type="ARBA" id="ARBA00022692"/>
    </source>
</evidence>
<dbReference type="OrthoDB" id="9813151at2"/>
<keyword evidence="5" id="KW-0597">Phosphoprotein</keyword>
<dbReference type="GO" id="GO:0005524">
    <property type="term" value="F:ATP binding"/>
    <property type="evidence" value="ECO:0007669"/>
    <property type="project" value="UniProtKB-KW"/>
</dbReference>
<dbReference type="CDD" id="cd00082">
    <property type="entry name" value="HisKA"/>
    <property type="match status" value="1"/>
</dbReference>
<dbReference type="InterPro" id="IPR050398">
    <property type="entry name" value="HssS/ArlS-like"/>
</dbReference>
<dbReference type="FunFam" id="1.10.287.130:FF:000001">
    <property type="entry name" value="Two-component sensor histidine kinase"/>
    <property type="match status" value="1"/>
</dbReference>
<comment type="catalytic activity">
    <reaction evidence="1">
        <text>ATP + protein L-histidine = ADP + protein N-phospho-L-histidine.</text>
        <dbReference type="EC" id="2.7.13.3"/>
    </reaction>
</comment>
<dbReference type="SMART" id="SM00387">
    <property type="entry name" value="HATPase_c"/>
    <property type="match status" value="1"/>
</dbReference>
<proteinExistence type="predicted"/>
<reference evidence="20 21" key="1">
    <citation type="submission" date="2018-05" db="EMBL/GenBank/DDBJ databases">
        <title>Kurthia sibirica genome sequence.</title>
        <authorList>
            <person name="Maclea K.S."/>
            <person name="Goen A.E."/>
        </authorList>
    </citation>
    <scope>NUCLEOTIDE SEQUENCE [LARGE SCALE GENOMIC DNA]</scope>
    <source>
        <strain evidence="20 21">ATCC 49154</strain>
    </source>
</reference>
<keyword evidence="8" id="KW-0547">Nucleotide-binding</keyword>
<dbReference type="SUPFAM" id="SSF47384">
    <property type="entry name" value="Homodimeric domain of signal transducing histidine kinase"/>
    <property type="match status" value="1"/>
</dbReference>
<keyword evidence="13" id="KW-0843">Virulence</keyword>
<evidence type="ECO:0000256" key="16">
    <source>
        <dbReference type="ARBA" id="ARBA00040841"/>
    </source>
</evidence>
<keyword evidence="4" id="KW-1003">Cell membrane</keyword>
<dbReference type="GO" id="GO:0000155">
    <property type="term" value="F:phosphorelay sensor kinase activity"/>
    <property type="evidence" value="ECO:0007669"/>
    <property type="project" value="InterPro"/>
</dbReference>
<dbReference type="GO" id="GO:0005886">
    <property type="term" value="C:plasma membrane"/>
    <property type="evidence" value="ECO:0007669"/>
    <property type="project" value="UniProtKB-SubCell"/>
</dbReference>
<evidence type="ECO:0000256" key="12">
    <source>
        <dbReference type="ARBA" id="ARBA00023012"/>
    </source>
</evidence>
<dbReference type="InterPro" id="IPR036097">
    <property type="entry name" value="HisK_dim/P_sf"/>
</dbReference>
<dbReference type="EMBL" id="QFVR01000012">
    <property type="protein sequence ID" value="PWI25091.1"/>
    <property type="molecule type" value="Genomic_DNA"/>
</dbReference>
<evidence type="ECO:0000256" key="5">
    <source>
        <dbReference type="ARBA" id="ARBA00022553"/>
    </source>
</evidence>
<organism evidence="20 21">
    <name type="scientific">Kurthia sibirica</name>
    <dbReference type="NCBI Taxonomy" id="202750"/>
    <lineage>
        <taxon>Bacteria</taxon>
        <taxon>Bacillati</taxon>
        <taxon>Bacillota</taxon>
        <taxon>Bacilli</taxon>
        <taxon>Bacillales</taxon>
        <taxon>Caryophanaceae</taxon>
        <taxon>Kurthia</taxon>
    </lineage>
</organism>
<evidence type="ECO:0000256" key="1">
    <source>
        <dbReference type="ARBA" id="ARBA00000085"/>
    </source>
</evidence>
<keyword evidence="10" id="KW-0067">ATP-binding</keyword>
<dbReference type="PROSITE" id="PS50109">
    <property type="entry name" value="HIS_KIN"/>
    <property type="match status" value="1"/>
</dbReference>
<dbReference type="CDD" id="cd06225">
    <property type="entry name" value="HAMP"/>
    <property type="match status" value="1"/>
</dbReference>
<evidence type="ECO:0000313" key="20">
    <source>
        <dbReference type="EMBL" id="PWI25091.1"/>
    </source>
</evidence>
<dbReference type="PROSITE" id="PS50885">
    <property type="entry name" value="HAMP"/>
    <property type="match status" value="1"/>
</dbReference>
<evidence type="ECO:0000256" key="2">
    <source>
        <dbReference type="ARBA" id="ARBA00004651"/>
    </source>
</evidence>
<evidence type="ECO:0000313" key="21">
    <source>
        <dbReference type="Proteomes" id="UP000245938"/>
    </source>
</evidence>
<keyword evidence="12" id="KW-0902">Two-component regulatory system</keyword>
<keyword evidence="21" id="KW-1185">Reference proteome</keyword>
<evidence type="ECO:0000259" key="19">
    <source>
        <dbReference type="PROSITE" id="PS50885"/>
    </source>
</evidence>
<sequence>MKNKLKMLFGFLQMLFFFVASMSLSYWLISLLHVKAAPFIIFLLTLFLGLSIMFTTAMIIHFFSKKKQLHVYLEIIAALRKISNGDFSVKLATPDTTRSEFRSIIEQFNDMTSNLQQMETMRQEFISNVSHEIQTPLTSIKGFAQVLRAADLSEESRLHYLNIIEVESHRLSKLSDNLLKLTSLESEQHPFEKTTYRLDQQLQDCLLATEPAWSNKEIELDLQLEKMTIYADKDLMSQVFINIIHNATKFTPNNGKIVIHNFRNANEEIVIHITDNGSGISSSELPYVFERFYKADASRNHTLGGNGLGLSIAKKIIELHDGVIHVTSTPHVATTFEVRFHIKKGAQIAGD</sequence>
<keyword evidence="14 17" id="KW-0472">Membrane</keyword>
<keyword evidence="6" id="KW-0808">Transferase</keyword>
<evidence type="ECO:0000259" key="18">
    <source>
        <dbReference type="PROSITE" id="PS50109"/>
    </source>
</evidence>
<keyword evidence="7 17" id="KW-0812">Transmembrane</keyword>
<evidence type="ECO:0000256" key="11">
    <source>
        <dbReference type="ARBA" id="ARBA00022989"/>
    </source>
</evidence>
<dbReference type="Pfam" id="PF00672">
    <property type="entry name" value="HAMP"/>
    <property type="match status" value="1"/>
</dbReference>
<dbReference type="Pfam" id="PF00512">
    <property type="entry name" value="HisKA"/>
    <property type="match status" value="1"/>
</dbReference>
<evidence type="ECO:0000256" key="9">
    <source>
        <dbReference type="ARBA" id="ARBA00022777"/>
    </source>
</evidence>
<evidence type="ECO:0000256" key="6">
    <source>
        <dbReference type="ARBA" id="ARBA00022679"/>
    </source>
</evidence>
<evidence type="ECO:0000256" key="8">
    <source>
        <dbReference type="ARBA" id="ARBA00022741"/>
    </source>
</evidence>
<evidence type="ECO:0000256" key="13">
    <source>
        <dbReference type="ARBA" id="ARBA00023026"/>
    </source>
</evidence>
<dbReference type="PANTHER" id="PTHR45528:SF11">
    <property type="entry name" value="HISTIDINE KINASE"/>
    <property type="match status" value="1"/>
</dbReference>
<name>A0A2U3AKP8_9BACL</name>
<accession>A0A2U3AKP8</accession>
<dbReference type="SMART" id="SM00388">
    <property type="entry name" value="HisKA"/>
    <property type="match status" value="1"/>
</dbReference>
<evidence type="ECO:0000256" key="3">
    <source>
        <dbReference type="ARBA" id="ARBA00012438"/>
    </source>
</evidence>
<dbReference type="Gene3D" id="3.30.565.10">
    <property type="entry name" value="Histidine kinase-like ATPase, C-terminal domain"/>
    <property type="match status" value="1"/>
</dbReference>
<feature type="domain" description="HAMP" evidence="19">
    <location>
        <begin position="74"/>
        <end position="120"/>
    </location>
</feature>
<evidence type="ECO:0000256" key="10">
    <source>
        <dbReference type="ARBA" id="ARBA00022840"/>
    </source>
</evidence>